<dbReference type="Proteomes" id="UP000723463">
    <property type="component" value="Unassembled WGS sequence"/>
</dbReference>
<sequence length="109" mass="12339">MEVNAKMLTEQGYVPIGIRLQWMQLTSRKKIDFKPLWQRATLETSRDFFSPEDNDIALVTGGTSDLIVIDCDVLKDSERDSGVQDGLALFQELVEQHAPSEQLFNALPQ</sequence>
<evidence type="ECO:0000313" key="2">
    <source>
        <dbReference type="Proteomes" id="UP000723463"/>
    </source>
</evidence>
<reference evidence="1" key="1">
    <citation type="journal article" date="2020" name="Fungal Divers.">
        <title>Resolving the Mortierellaceae phylogeny through synthesis of multi-gene phylogenetics and phylogenomics.</title>
        <authorList>
            <person name="Vandepol N."/>
            <person name="Liber J."/>
            <person name="Desiro A."/>
            <person name="Na H."/>
            <person name="Kennedy M."/>
            <person name="Barry K."/>
            <person name="Grigoriev I.V."/>
            <person name="Miller A.N."/>
            <person name="O'Donnell K."/>
            <person name="Stajich J.E."/>
            <person name="Bonito G."/>
        </authorList>
    </citation>
    <scope>NUCLEOTIDE SEQUENCE</scope>
    <source>
        <strain evidence="1">NRRL 2591</strain>
    </source>
</reference>
<organism evidence="1 2">
    <name type="scientific">Mortierella hygrophila</name>
    <dbReference type="NCBI Taxonomy" id="979708"/>
    <lineage>
        <taxon>Eukaryota</taxon>
        <taxon>Fungi</taxon>
        <taxon>Fungi incertae sedis</taxon>
        <taxon>Mucoromycota</taxon>
        <taxon>Mortierellomycotina</taxon>
        <taxon>Mortierellomycetes</taxon>
        <taxon>Mortierellales</taxon>
        <taxon>Mortierellaceae</taxon>
        <taxon>Mortierella</taxon>
    </lineage>
</organism>
<accession>A0A9P6FD57</accession>
<comment type="caution">
    <text evidence="1">The sequence shown here is derived from an EMBL/GenBank/DDBJ whole genome shotgun (WGS) entry which is preliminary data.</text>
</comment>
<gene>
    <name evidence="1" type="ORF">EC957_008461</name>
</gene>
<dbReference type="EMBL" id="JAAAXW010000042">
    <property type="protein sequence ID" value="KAF9547451.1"/>
    <property type="molecule type" value="Genomic_DNA"/>
</dbReference>
<proteinExistence type="predicted"/>
<evidence type="ECO:0000313" key="1">
    <source>
        <dbReference type="EMBL" id="KAF9547451.1"/>
    </source>
</evidence>
<dbReference type="AlphaFoldDB" id="A0A9P6FD57"/>
<protein>
    <submittedName>
        <fullName evidence="1">Uncharacterized protein</fullName>
    </submittedName>
</protein>
<name>A0A9P6FD57_9FUNG</name>
<keyword evidence="2" id="KW-1185">Reference proteome</keyword>